<dbReference type="InterPro" id="IPR011050">
    <property type="entry name" value="Pectin_lyase_fold/virulence"/>
</dbReference>
<reference evidence="1" key="1">
    <citation type="submission" date="2018-02" db="EMBL/GenBank/DDBJ databases">
        <authorList>
            <person name="Cohen D.B."/>
            <person name="Kent A.D."/>
        </authorList>
    </citation>
    <scope>NUCLEOTIDE SEQUENCE</scope>
</reference>
<protein>
    <submittedName>
        <fullName evidence="1">Uncharacterized protein</fullName>
    </submittedName>
</protein>
<accession>A0A2N9IYB0</accession>
<organism evidence="1">
    <name type="scientific">Fagus sylvatica</name>
    <name type="common">Beechnut</name>
    <dbReference type="NCBI Taxonomy" id="28930"/>
    <lineage>
        <taxon>Eukaryota</taxon>
        <taxon>Viridiplantae</taxon>
        <taxon>Streptophyta</taxon>
        <taxon>Embryophyta</taxon>
        <taxon>Tracheophyta</taxon>
        <taxon>Spermatophyta</taxon>
        <taxon>Magnoliopsida</taxon>
        <taxon>eudicotyledons</taxon>
        <taxon>Gunneridae</taxon>
        <taxon>Pentapetalae</taxon>
        <taxon>rosids</taxon>
        <taxon>fabids</taxon>
        <taxon>Fagales</taxon>
        <taxon>Fagaceae</taxon>
        <taxon>Fagus</taxon>
    </lineage>
</organism>
<sequence>MVLWVAEFASVFVWQRNIVDGFFVFGHGVTQGTPLPRLRPVVFNLMDFGGVGDGVIVNTEAFERATLQFRSWERDVVHSLMSLLVDGYRCHLISLVI</sequence>
<proteinExistence type="predicted"/>
<dbReference type="SUPFAM" id="SSF51126">
    <property type="entry name" value="Pectin lyase-like"/>
    <property type="match status" value="1"/>
</dbReference>
<dbReference type="EMBL" id="OIVN01006270">
    <property type="protein sequence ID" value="SPD29335.1"/>
    <property type="molecule type" value="Genomic_DNA"/>
</dbReference>
<name>A0A2N9IYB0_FAGSY</name>
<evidence type="ECO:0000313" key="1">
    <source>
        <dbReference type="EMBL" id="SPD29335.1"/>
    </source>
</evidence>
<gene>
    <name evidence="1" type="ORF">FSB_LOCUS57217</name>
</gene>
<dbReference type="AlphaFoldDB" id="A0A2N9IYB0"/>